<dbReference type="Proteomes" id="UP001607151">
    <property type="component" value="Unassembled WGS sequence"/>
</dbReference>
<keyword evidence="3" id="KW-1185">Reference proteome</keyword>
<feature type="signal peptide" evidence="1">
    <location>
        <begin position="1"/>
        <end position="19"/>
    </location>
</feature>
<keyword evidence="1" id="KW-0732">Signal</keyword>
<comment type="caution">
    <text evidence="2">The sequence shown here is derived from an EMBL/GenBank/DDBJ whole genome shotgun (WGS) entry which is preliminary data.</text>
</comment>
<name>A0ABW7J0Y2_9VIBR</name>
<accession>A0ABW7J0Y2</accession>
<dbReference type="EMBL" id="JBIHSN010000003">
    <property type="protein sequence ID" value="MFH0267078.1"/>
    <property type="molecule type" value="Genomic_DNA"/>
</dbReference>
<dbReference type="RefSeq" id="WP_394608625.1">
    <property type="nucleotide sequence ID" value="NZ_JBIHSJ010000004.1"/>
</dbReference>
<proteinExistence type="predicted"/>
<sequence>MKNILLIIFALSFCFPAFSAEKTYKDWFFRTDGEDFYYAVTVNNNNHIFGEYCYIEDQECLFLIGVGIACTEGDKYPVLVNTESSSVYLNLVCGNRIGKQNVLIFDDFEQIESVVKASKQFKIAIPIKDSQFKVSRFSLSGSTYSLDVLSNEIEKRVLSPNVDSALL</sequence>
<gene>
    <name evidence="2" type="ORF">ACGRQ9_16670</name>
</gene>
<protein>
    <submittedName>
        <fullName evidence="2">Uncharacterized protein</fullName>
    </submittedName>
</protein>
<evidence type="ECO:0000256" key="1">
    <source>
        <dbReference type="SAM" id="SignalP"/>
    </source>
</evidence>
<reference evidence="2 3" key="1">
    <citation type="submission" date="2024-10" db="EMBL/GenBank/DDBJ databases">
        <authorList>
            <person name="Yibar A."/>
            <person name="Saticioglu I.B."/>
            <person name="Duman M."/>
            <person name="Ajmi N."/>
            <person name="Gurler F."/>
            <person name="Ay H."/>
            <person name="Onuk E."/>
            <person name="Guler S."/>
            <person name="Romalde J.L."/>
        </authorList>
    </citation>
    <scope>NUCLEOTIDE SEQUENCE [LARGE SCALE GENOMIC DNA]</scope>
    <source>
        <strain evidence="2 3">14-MA-B</strain>
    </source>
</reference>
<evidence type="ECO:0000313" key="2">
    <source>
        <dbReference type="EMBL" id="MFH0267078.1"/>
    </source>
</evidence>
<feature type="chain" id="PRO_5046637939" evidence="1">
    <location>
        <begin position="20"/>
        <end position="167"/>
    </location>
</feature>
<evidence type="ECO:0000313" key="3">
    <source>
        <dbReference type="Proteomes" id="UP001607151"/>
    </source>
</evidence>
<organism evidence="2 3">
    <name type="scientific">Vibrio rumoiensis</name>
    <dbReference type="NCBI Taxonomy" id="76258"/>
    <lineage>
        <taxon>Bacteria</taxon>
        <taxon>Pseudomonadati</taxon>
        <taxon>Pseudomonadota</taxon>
        <taxon>Gammaproteobacteria</taxon>
        <taxon>Vibrionales</taxon>
        <taxon>Vibrionaceae</taxon>
        <taxon>Vibrio</taxon>
    </lineage>
</organism>